<evidence type="ECO:0000313" key="2">
    <source>
        <dbReference type="Proteomes" id="UP001499984"/>
    </source>
</evidence>
<dbReference type="Proteomes" id="UP001499984">
    <property type="component" value="Unassembled WGS sequence"/>
</dbReference>
<dbReference type="Gene3D" id="3.40.50.300">
    <property type="entry name" value="P-loop containing nucleotide triphosphate hydrolases"/>
    <property type="match status" value="1"/>
</dbReference>
<evidence type="ECO:0000313" key="1">
    <source>
        <dbReference type="EMBL" id="GAA4090644.1"/>
    </source>
</evidence>
<gene>
    <name evidence="1" type="ORF">GCM10022233_87440</name>
</gene>
<proteinExistence type="predicted"/>
<dbReference type="RefSeq" id="WP_345022090.1">
    <property type="nucleotide sequence ID" value="NZ_BAAAZY010000042.1"/>
</dbReference>
<comment type="caution">
    <text evidence="1">The sequence shown here is derived from an EMBL/GenBank/DDBJ whole genome shotgun (WGS) entry which is preliminary data.</text>
</comment>
<protein>
    <recommendedName>
        <fullName evidence="3">NB-ARC domain-containing protein</fullName>
    </recommendedName>
</protein>
<organism evidence="1 2">
    <name type="scientific">Streptomyces shaanxiensis</name>
    <dbReference type="NCBI Taxonomy" id="653357"/>
    <lineage>
        <taxon>Bacteria</taxon>
        <taxon>Bacillati</taxon>
        <taxon>Actinomycetota</taxon>
        <taxon>Actinomycetes</taxon>
        <taxon>Kitasatosporales</taxon>
        <taxon>Streptomycetaceae</taxon>
        <taxon>Streptomyces</taxon>
    </lineage>
</organism>
<accession>A0ABP7WK77</accession>
<sequence>MAITGDGAQVVMLLAEAVRWAREVEAPSGAGNLPGSASGVFVGREGELAELRRLLDDEGEAAVTQVSRTWAIHGMGGIGKSTLALHYAHTHMRTYMLVWWINAASRPGRHQSGHPGHAAVPAVGCNHGRAGTGGVGDPVAAVAVNAGPVCSPSSTTSARRPGANAP</sequence>
<dbReference type="EMBL" id="BAAAZY010000042">
    <property type="protein sequence ID" value="GAA4090644.1"/>
    <property type="molecule type" value="Genomic_DNA"/>
</dbReference>
<keyword evidence="2" id="KW-1185">Reference proteome</keyword>
<name>A0ABP7WK77_9ACTN</name>
<evidence type="ECO:0008006" key="3">
    <source>
        <dbReference type="Google" id="ProtNLM"/>
    </source>
</evidence>
<dbReference type="InterPro" id="IPR027417">
    <property type="entry name" value="P-loop_NTPase"/>
</dbReference>
<dbReference type="SUPFAM" id="SSF52540">
    <property type="entry name" value="P-loop containing nucleoside triphosphate hydrolases"/>
    <property type="match status" value="1"/>
</dbReference>
<reference evidence="2" key="1">
    <citation type="journal article" date="2019" name="Int. J. Syst. Evol. Microbiol.">
        <title>The Global Catalogue of Microorganisms (GCM) 10K type strain sequencing project: providing services to taxonomists for standard genome sequencing and annotation.</title>
        <authorList>
            <consortium name="The Broad Institute Genomics Platform"/>
            <consortium name="The Broad Institute Genome Sequencing Center for Infectious Disease"/>
            <person name="Wu L."/>
            <person name="Ma J."/>
        </authorList>
    </citation>
    <scope>NUCLEOTIDE SEQUENCE [LARGE SCALE GENOMIC DNA]</scope>
    <source>
        <strain evidence="2">JCM 16925</strain>
    </source>
</reference>